<gene>
    <name evidence="2" type="ORF">TRIADDRAFT_55831</name>
</gene>
<evidence type="ECO:0000313" key="2">
    <source>
        <dbReference type="EMBL" id="EDV26085.1"/>
    </source>
</evidence>
<dbReference type="PANTHER" id="PTHR34347:SF1">
    <property type="entry name" value="DNA REPAIR-SCAFFOLDING PROTEIN"/>
    <property type="match status" value="1"/>
</dbReference>
<dbReference type="InParanoid" id="B3RVZ5"/>
<proteinExistence type="predicted"/>
<evidence type="ECO:0000313" key="3">
    <source>
        <dbReference type="Proteomes" id="UP000009022"/>
    </source>
</evidence>
<evidence type="ECO:0008006" key="4">
    <source>
        <dbReference type="Google" id="ProtNLM"/>
    </source>
</evidence>
<feature type="region of interest" description="Disordered" evidence="1">
    <location>
        <begin position="133"/>
        <end position="167"/>
    </location>
</feature>
<dbReference type="HOGENOM" id="CLU_322979_0_0_1"/>
<dbReference type="GO" id="GO:0005654">
    <property type="term" value="C:nucleoplasm"/>
    <property type="evidence" value="ECO:0000318"/>
    <property type="project" value="GO_Central"/>
</dbReference>
<dbReference type="RefSeq" id="XP_002112118.1">
    <property type="nucleotide sequence ID" value="XM_002112082.1"/>
</dbReference>
<dbReference type="GO" id="GO:0000228">
    <property type="term" value="C:nuclear chromosome"/>
    <property type="evidence" value="ECO:0000318"/>
    <property type="project" value="GO_Central"/>
</dbReference>
<dbReference type="GO" id="GO:0000724">
    <property type="term" value="P:double-strand break repair via homologous recombination"/>
    <property type="evidence" value="ECO:0000318"/>
    <property type="project" value="GO_Central"/>
</dbReference>
<dbReference type="STRING" id="10228.B3RVZ5"/>
<dbReference type="PANTHER" id="PTHR34347">
    <property type="entry name" value="DNA REPAIR-SCAFFOLDING PROTEIN SPIDR"/>
    <property type="match status" value="1"/>
</dbReference>
<feature type="compositionally biased region" description="Low complexity" evidence="1">
    <location>
        <begin position="139"/>
        <end position="161"/>
    </location>
</feature>
<accession>B3RVZ5</accession>
<evidence type="ECO:0000256" key="1">
    <source>
        <dbReference type="SAM" id="MobiDB-lite"/>
    </source>
</evidence>
<dbReference type="KEGG" id="tad:TRIADDRAFT_55831"/>
<dbReference type="PhylomeDB" id="B3RVZ5"/>
<protein>
    <recommendedName>
        <fullName evidence="4">DUF4503 domain-containing protein</fullName>
    </recommendedName>
</protein>
<reference evidence="2 3" key="1">
    <citation type="journal article" date="2008" name="Nature">
        <title>The Trichoplax genome and the nature of placozoans.</title>
        <authorList>
            <person name="Srivastava M."/>
            <person name="Begovic E."/>
            <person name="Chapman J."/>
            <person name="Putnam N.H."/>
            <person name="Hellsten U."/>
            <person name="Kawashima T."/>
            <person name="Kuo A."/>
            <person name="Mitros T."/>
            <person name="Salamov A."/>
            <person name="Carpenter M.L."/>
            <person name="Signorovitch A.Y."/>
            <person name="Moreno M.A."/>
            <person name="Kamm K."/>
            <person name="Grimwood J."/>
            <person name="Schmutz J."/>
            <person name="Shapiro H."/>
            <person name="Grigoriev I.V."/>
            <person name="Buss L.W."/>
            <person name="Schierwater B."/>
            <person name="Dellaporta S.L."/>
            <person name="Rokhsar D.S."/>
        </authorList>
    </citation>
    <scope>NUCLEOTIDE SEQUENCE [LARGE SCALE GENOMIC DNA]</scope>
    <source>
        <strain evidence="2 3">Grell-BS-1999</strain>
    </source>
</reference>
<dbReference type="GO" id="GO:0070202">
    <property type="term" value="P:regulation of establishment of protein localization to chromosome"/>
    <property type="evidence" value="ECO:0000318"/>
    <property type="project" value="GO_Central"/>
</dbReference>
<name>B3RVZ5_TRIAD</name>
<dbReference type="OrthoDB" id="1914453at2759"/>
<dbReference type="Proteomes" id="UP000009022">
    <property type="component" value="Unassembled WGS sequence"/>
</dbReference>
<keyword evidence="3" id="KW-1185">Reference proteome</keyword>
<dbReference type="EMBL" id="DS985244">
    <property type="protein sequence ID" value="EDV26085.1"/>
    <property type="molecule type" value="Genomic_DNA"/>
</dbReference>
<organism evidence="2 3">
    <name type="scientific">Trichoplax adhaerens</name>
    <name type="common">Trichoplax reptans</name>
    <dbReference type="NCBI Taxonomy" id="10228"/>
    <lineage>
        <taxon>Eukaryota</taxon>
        <taxon>Metazoa</taxon>
        <taxon>Placozoa</taxon>
        <taxon>Uniplacotomia</taxon>
        <taxon>Trichoplacea</taxon>
        <taxon>Trichoplacidae</taxon>
        <taxon>Trichoplax</taxon>
    </lineage>
</organism>
<dbReference type="CTD" id="6752829"/>
<dbReference type="InterPro" id="IPR053054">
    <property type="entry name" value="DNA_repair-scaffolding"/>
</dbReference>
<sequence length="896" mass="100031">MSIRNHNRSDQFAQNDNSDDDYLLEQSLVKVEADLSKKNSFVSMDDIENGDDIVWSDGDSLTWPEVEDTIDNGSDILVAEALDETKAKTIVNSSQVEDIYDFDSSDDEELVAAEEEITGQTSFSSIKSELTTSSNYKTPSSKNISSPSSSINSIASSSPENVKTNVTSTPLLSSKQLTSHKVLMRKRKASEFIKELTSRDSPSMDENFVEKKKSSIEVQILTECKSYGLSITFCNVVKHNQIGQTEKDDDLSNYSHVIAIFTGETKTSIKYKTGDCVEIFEPWQRLDIPAKDSPVLICTYFGILSNTKTESIVGDGSQNSGVRTAVDIQKLLNSSRSALSPDESRIPLSKDLRRRRLIFHSSNLSSIGSDESKAGNEFDQTKNETRSIKSSLTLVTSSDDGSLYGSSTSLHAAIESSSLFKHPNSVSFIGRIQRICSTIARNSTSSRTDSRKNNVVKSIIHRASSSSSYCQQKWMLIVQDLCGTFTEIIVDCQVSQLNSWHHCLREGEGKCFKFSNLDVANRTNSQKSPVLFSLLKSLPLNDDNEYKNLQNIDNNNSCSNCYILTARAGESSATLIPSNEEYLYESITASFDAYSYPKISSLYSVKMLSGECQRVSTAVKVVYIRHDDDPNSNIQQISSSNVSFSQLGLYVYATDSSILSKSIPRTPNESNDCNTSQLLRNEPIVMIHLDKTVVLLNSLVQCLDSNCNFFADRYSIVCKATSEKDVKNETIGIPDNIYNNLLSIDLKSLRRLQLSNTNRNLVCIEGQLLDLDKESIKFYFHCMACKKKNFIYDDRYVRRCHKCKPSQITCKLGFEVQASLETEESIAQCFDLKMTINDIVLGNLIAPERLRSCPTEDLGYLKGNKIGPLNGYVRKKLINKCNNRTTFIIEEIALSN</sequence>
<dbReference type="OMA" id="GRIQRIC"/>
<dbReference type="GeneID" id="6752829"/>
<dbReference type="AlphaFoldDB" id="B3RVZ5"/>